<protein>
    <submittedName>
        <fullName evidence="1">Cystathionine beta-lyase</fullName>
        <ecNumber evidence="1">2.7.7.12</ecNumber>
    </submittedName>
</protein>
<name>A0A380K8B1_9STRE</name>
<reference evidence="1 2" key="1">
    <citation type="submission" date="2018-06" db="EMBL/GenBank/DDBJ databases">
        <authorList>
            <consortium name="Pathogen Informatics"/>
            <person name="Doyle S."/>
        </authorList>
    </citation>
    <scope>NUCLEOTIDE SEQUENCE [LARGE SCALE GENOMIC DNA]</scope>
    <source>
        <strain evidence="1 2">NCTC12224</strain>
    </source>
</reference>
<dbReference type="OrthoDB" id="2200206at2"/>
<dbReference type="EMBL" id="UHFN01000007">
    <property type="protein sequence ID" value="SUN60914.1"/>
    <property type="molecule type" value="Genomic_DNA"/>
</dbReference>
<keyword evidence="1" id="KW-0548">Nucleotidyltransferase</keyword>
<organism evidence="1 2">
    <name type="scientific">Streptococcus hyointestinalis</name>
    <dbReference type="NCBI Taxonomy" id="1337"/>
    <lineage>
        <taxon>Bacteria</taxon>
        <taxon>Bacillati</taxon>
        <taxon>Bacillota</taxon>
        <taxon>Bacilli</taxon>
        <taxon>Lactobacillales</taxon>
        <taxon>Streptococcaceae</taxon>
        <taxon>Streptococcus</taxon>
    </lineage>
</organism>
<dbReference type="EC" id="2.7.7.12" evidence="1"/>
<dbReference type="AlphaFoldDB" id="A0A380K8B1"/>
<proteinExistence type="predicted"/>
<evidence type="ECO:0000313" key="2">
    <source>
        <dbReference type="Proteomes" id="UP000254924"/>
    </source>
</evidence>
<keyword evidence="1" id="KW-0808">Transferase</keyword>
<dbReference type="GO" id="GO:0008108">
    <property type="term" value="F:UDP-glucose:hexose-1-phosphate uridylyltransferase activity"/>
    <property type="evidence" value="ECO:0007669"/>
    <property type="project" value="UniProtKB-EC"/>
</dbReference>
<sequence>MTDYIDLALRYGGFTSLDKVYLTNCLKNLSDADKLVFITPPPSVINAYFAEIYQKQSPKAATDYYFDLSQALKLFTSQPSFEETRPFVRLNLSGKSYGFAYVSDKELAQVFSETLEPISTAVLLELAQIFPHYVVYAKDDTIMMEALDFSENVLADETPEDSLLGQVLRLEDDVIKITSFNHEELLDLAKAYSGQRYYQSDGKQATLYIKDRKD</sequence>
<accession>A0A380K8B1</accession>
<keyword evidence="2" id="KW-1185">Reference proteome</keyword>
<dbReference type="GO" id="GO:0016829">
    <property type="term" value="F:lyase activity"/>
    <property type="evidence" value="ECO:0007669"/>
    <property type="project" value="UniProtKB-KW"/>
</dbReference>
<evidence type="ECO:0000313" key="1">
    <source>
        <dbReference type="EMBL" id="SUN60914.1"/>
    </source>
</evidence>
<keyword evidence="1" id="KW-0456">Lyase</keyword>
<dbReference type="Proteomes" id="UP000254924">
    <property type="component" value="Unassembled WGS sequence"/>
</dbReference>
<gene>
    <name evidence="1" type="ORF">NCTC12224_01225</name>
</gene>